<comment type="pathway">
    <text evidence="2">tRNA modification; tRNA-queuosine biosynthesis.</text>
</comment>
<evidence type="ECO:0000256" key="6">
    <source>
        <dbReference type="ARBA" id="ARBA00022485"/>
    </source>
</evidence>
<keyword evidence="12" id="KW-0411">Iron-sulfur</keyword>
<sequence length="187" mass="21103">MESSKGIALLLHLCCAPDGTVPWPDLEAQGFRVTGYFTGHHIHPEEEYRRRAESVRALAESRGGAAVFEPYDPPRWLEAVAALKHEPEGGRRCGLCFALQLLGAARAAQREGCTHLCTTLTISPHKDPERINRMGRQVASQFGLLWEDRVWRKNDGFKRSVTESHRLGLYRQTWCGCVYSRREGQEG</sequence>
<dbReference type="UniPathway" id="UPA00392"/>
<dbReference type="HOGENOM" id="CLU_088177_1_0_0"/>
<dbReference type="EMBL" id="CM001022">
    <property type="protein sequence ID" value="EFQ24004.1"/>
    <property type="molecule type" value="Genomic_DNA"/>
</dbReference>
<keyword evidence="8" id="KW-0479">Metal-binding</keyword>
<evidence type="ECO:0000256" key="11">
    <source>
        <dbReference type="ARBA" id="ARBA00023004"/>
    </source>
</evidence>
<dbReference type="AlphaFoldDB" id="E3CUI8"/>
<dbReference type="Pfam" id="PF02677">
    <property type="entry name" value="QueH"/>
    <property type="match status" value="1"/>
</dbReference>
<dbReference type="PANTHER" id="PTHR36701:SF1">
    <property type="entry name" value="EPOXYQUEUOSINE REDUCTASE QUEH"/>
    <property type="match status" value="1"/>
</dbReference>
<dbReference type="GO" id="GO:0052693">
    <property type="term" value="F:epoxyqueuosine reductase activity"/>
    <property type="evidence" value="ECO:0007669"/>
    <property type="project" value="UniProtKB-EC"/>
</dbReference>
<dbReference type="PANTHER" id="PTHR36701">
    <property type="entry name" value="EPOXYQUEUOSINE REDUCTASE QUEH"/>
    <property type="match status" value="1"/>
</dbReference>
<keyword evidence="14" id="KW-0676">Redox-active center</keyword>
<protein>
    <recommendedName>
        <fullName evidence="5">Epoxyqueuosine reductase QueH</fullName>
        <ecNumber evidence="4">1.17.99.6</ecNumber>
    </recommendedName>
    <alternativeName>
        <fullName evidence="15">Queuosine biosynthesis protein QueH</fullName>
    </alternativeName>
</protein>
<dbReference type="GO" id="GO:0008616">
    <property type="term" value="P:tRNA queuosine(34) biosynthetic process"/>
    <property type="evidence" value="ECO:0007669"/>
    <property type="project" value="UniProtKB-UniPathway"/>
</dbReference>
<evidence type="ECO:0000256" key="5">
    <source>
        <dbReference type="ARBA" id="ARBA00016895"/>
    </source>
</evidence>
<dbReference type="GO" id="GO:0046872">
    <property type="term" value="F:metal ion binding"/>
    <property type="evidence" value="ECO:0007669"/>
    <property type="project" value="UniProtKB-KW"/>
</dbReference>
<dbReference type="RefSeq" id="WP_006301222.1">
    <property type="nucleotide sequence ID" value="NZ_CM001022.1"/>
</dbReference>
<evidence type="ECO:0000256" key="1">
    <source>
        <dbReference type="ARBA" id="ARBA00002268"/>
    </source>
</evidence>
<evidence type="ECO:0000256" key="8">
    <source>
        <dbReference type="ARBA" id="ARBA00022723"/>
    </source>
</evidence>
<keyword evidence="18" id="KW-1185">Reference proteome</keyword>
<evidence type="ECO:0000256" key="16">
    <source>
        <dbReference type="ARBA" id="ARBA00047415"/>
    </source>
</evidence>
<comment type="catalytic activity">
    <reaction evidence="16">
        <text>epoxyqueuosine(34) in tRNA + AH2 = queuosine(34) in tRNA + A + H2O</text>
        <dbReference type="Rhea" id="RHEA:32159"/>
        <dbReference type="Rhea" id="RHEA-COMP:18571"/>
        <dbReference type="Rhea" id="RHEA-COMP:18582"/>
        <dbReference type="ChEBI" id="CHEBI:13193"/>
        <dbReference type="ChEBI" id="CHEBI:15377"/>
        <dbReference type="ChEBI" id="CHEBI:17499"/>
        <dbReference type="ChEBI" id="CHEBI:194431"/>
        <dbReference type="ChEBI" id="CHEBI:194443"/>
        <dbReference type="EC" id="1.17.99.6"/>
    </reaction>
</comment>
<evidence type="ECO:0000313" key="18">
    <source>
        <dbReference type="Proteomes" id="UP000005096"/>
    </source>
</evidence>
<evidence type="ECO:0000256" key="3">
    <source>
        <dbReference type="ARBA" id="ARBA00008207"/>
    </source>
</evidence>
<evidence type="ECO:0000256" key="13">
    <source>
        <dbReference type="ARBA" id="ARBA00023157"/>
    </source>
</evidence>
<evidence type="ECO:0000256" key="12">
    <source>
        <dbReference type="ARBA" id="ARBA00023014"/>
    </source>
</evidence>
<evidence type="ECO:0000313" key="17">
    <source>
        <dbReference type="EMBL" id="EFQ24004.1"/>
    </source>
</evidence>
<keyword evidence="9" id="KW-0671">Queuosine biosynthesis</keyword>
<proteinExistence type="inferred from homology"/>
<dbReference type="EC" id="1.17.99.6" evidence="4"/>
<evidence type="ECO:0000256" key="10">
    <source>
        <dbReference type="ARBA" id="ARBA00023002"/>
    </source>
</evidence>
<comment type="function">
    <text evidence="1">Catalyzes the conversion of epoxyqueuosine (oQ) to queuosine (Q), which is a hypermodified base found in the wobble positions of tRNA(Asp), tRNA(Asn), tRNA(His) and tRNA(Tyr).</text>
</comment>
<dbReference type="Proteomes" id="UP000005096">
    <property type="component" value="Chromosome"/>
</dbReference>
<dbReference type="eggNOG" id="COG1636">
    <property type="taxonomic scope" value="Bacteria"/>
</dbReference>
<dbReference type="PaxDb" id="584708-Apau_1585"/>
<dbReference type="OrthoDB" id="9801033at2"/>
<gene>
    <name evidence="17" type="ORF">Apau_1585</name>
</gene>
<evidence type="ECO:0000256" key="2">
    <source>
        <dbReference type="ARBA" id="ARBA00004691"/>
    </source>
</evidence>
<keyword evidence="7" id="KW-0819">tRNA processing</keyword>
<organism evidence="17 18">
    <name type="scientific">Aminomonas paucivorans DSM 12260</name>
    <dbReference type="NCBI Taxonomy" id="584708"/>
    <lineage>
        <taxon>Bacteria</taxon>
        <taxon>Thermotogati</taxon>
        <taxon>Synergistota</taxon>
        <taxon>Synergistia</taxon>
        <taxon>Synergistales</taxon>
        <taxon>Synergistaceae</taxon>
        <taxon>Aminomonas</taxon>
    </lineage>
</organism>
<keyword evidence="6" id="KW-0004">4Fe-4S</keyword>
<dbReference type="STRING" id="584708.Apau_1585"/>
<keyword evidence="13" id="KW-1015">Disulfide bond</keyword>
<evidence type="ECO:0000256" key="15">
    <source>
        <dbReference type="ARBA" id="ARBA00031446"/>
    </source>
</evidence>
<evidence type="ECO:0000256" key="7">
    <source>
        <dbReference type="ARBA" id="ARBA00022694"/>
    </source>
</evidence>
<evidence type="ECO:0000256" key="14">
    <source>
        <dbReference type="ARBA" id="ARBA00023284"/>
    </source>
</evidence>
<dbReference type="GO" id="GO:0051539">
    <property type="term" value="F:4 iron, 4 sulfur cluster binding"/>
    <property type="evidence" value="ECO:0007669"/>
    <property type="project" value="UniProtKB-KW"/>
</dbReference>
<keyword evidence="11" id="KW-0408">Iron</keyword>
<evidence type="ECO:0000256" key="9">
    <source>
        <dbReference type="ARBA" id="ARBA00022785"/>
    </source>
</evidence>
<comment type="similarity">
    <text evidence="3">Belongs to the QueH family.</text>
</comment>
<name>E3CUI8_9BACT</name>
<reference evidence="17 18" key="1">
    <citation type="journal article" date="2010" name="Stand. Genomic Sci.">
        <title>Non-contiguous finished genome sequence of Aminomonas paucivorans type strain (GLU-3).</title>
        <authorList>
            <person name="Pitluck S."/>
            <person name="Yasawong M."/>
            <person name="Held B."/>
            <person name="Lapidus A."/>
            <person name="Nolan M."/>
            <person name="Copeland A."/>
            <person name="Lucas S."/>
            <person name="Del Rio T.G."/>
            <person name="Tice H."/>
            <person name="Cheng J.F."/>
            <person name="Chertkov O."/>
            <person name="Goodwin L."/>
            <person name="Tapia R."/>
            <person name="Han C."/>
            <person name="Liolios K."/>
            <person name="Ivanova N."/>
            <person name="Mavromatis K."/>
            <person name="Ovchinnikova G."/>
            <person name="Pati A."/>
            <person name="Chen A."/>
            <person name="Palaniappan K."/>
            <person name="Land M."/>
            <person name="Hauser L."/>
            <person name="Chang Y.J."/>
            <person name="Jeffries C.D."/>
            <person name="Pukall R."/>
            <person name="Spring S."/>
            <person name="Rohde M."/>
            <person name="Sikorski J."/>
            <person name="Goker M."/>
            <person name="Woyke T."/>
            <person name="Bristow J."/>
            <person name="Eisen J.A."/>
            <person name="Markowitz V."/>
            <person name="Hugenholtz P."/>
            <person name="Kyrpides N.C."/>
            <person name="Klenk H.P."/>
        </authorList>
    </citation>
    <scope>NUCLEOTIDE SEQUENCE [LARGE SCALE GENOMIC DNA]</scope>
    <source>
        <strain evidence="17 18">DSM 12260</strain>
    </source>
</reference>
<evidence type="ECO:0000256" key="4">
    <source>
        <dbReference type="ARBA" id="ARBA00012622"/>
    </source>
</evidence>
<dbReference type="InterPro" id="IPR003828">
    <property type="entry name" value="QueH"/>
</dbReference>
<accession>E3CUI8</accession>
<keyword evidence="10" id="KW-0560">Oxidoreductase</keyword>